<dbReference type="PANTHER" id="PTHR11383">
    <property type="entry name" value="NUCLEOSIDE DIPHOSPHATE-LINKED MOIETY X MOTIF 13"/>
    <property type="match status" value="1"/>
</dbReference>
<keyword evidence="3" id="KW-1185">Reference proteome</keyword>
<dbReference type="Ensembl" id="ENSMMOT00000012257.1">
    <property type="protein sequence ID" value="ENSMMOP00000012053.1"/>
    <property type="gene ID" value="ENSMMOG00000009252.1"/>
</dbReference>
<dbReference type="InterPro" id="IPR015797">
    <property type="entry name" value="NUDIX_hydrolase-like_dom_sf"/>
</dbReference>
<dbReference type="GO" id="GO:0016787">
    <property type="term" value="F:hydrolase activity"/>
    <property type="evidence" value="ECO:0007669"/>
    <property type="project" value="InterPro"/>
</dbReference>
<dbReference type="InterPro" id="IPR015375">
    <property type="entry name" value="NADH_PPase-like_N"/>
</dbReference>
<sequence length="249" mass="27750">YSQYCSIYSRRCMFTVSTAVFTVNAACLQLKQDDEACVAALQNAQLFLFHRLSPLLQHTEAQKHSWRALEGKYLRKKKESVLIGCSQQNQFQFCLDVGDLNASVLTEACEGKFIELRKSFFLLTGSEAPLLAKAQALLRWHQTSGFSSATGHPTHRNQAGSQRICSCSGIVYYPKMSPVVIVLVSDGNRCLLGRQPSFPRGMYSALAGFCDMGEYSCSCGPAGASLRSRNTHLCDQPVSLFQVRLWRRL</sequence>
<dbReference type="Proteomes" id="UP000261620">
    <property type="component" value="Unplaced"/>
</dbReference>
<dbReference type="SUPFAM" id="SSF55811">
    <property type="entry name" value="Nudix"/>
    <property type="match status" value="1"/>
</dbReference>
<dbReference type="Gene3D" id="3.90.79.20">
    <property type="match status" value="1"/>
</dbReference>
<reference evidence="2" key="1">
    <citation type="submission" date="2025-08" db="UniProtKB">
        <authorList>
            <consortium name="Ensembl"/>
        </authorList>
    </citation>
    <scope>IDENTIFICATION</scope>
</reference>
<name>A0A3Q3WC01_MOLML</name>
<evidence type="ECO:0000259" key="1">
    <source>
        <dbReference type="Pfam" id="PF09296"/>
    </source>
</evidence>
<dbReference type="Gene3D" id="3.90.79.10">
    <property type="entry name" value="Nucleoside Triphosphate Pyrophosphohydrolase"/>
    <property type="match status" value="1"/>
</dbReference>
<feature type="domain" description="NADH pyrophosphatase-like N-terminal" evidence="1">
    <location>
        <begin position="45"/>
        <end position="140"/>
    </location>
</feature>
<organism evidence="2 3">
    <name type="scientific">Mola mola</name>
    <name type="common">Ocean sunfish</name>
    <name type="synonym">Tetraodon mola</name>
    <dbReference type="NCBI Taxonomy" id="94237"/>
    <lineage>
        <taxon>Eukaryota</taxon>
        <taxon>Metazoa</taxon>
        <taxon>Chordata</taxon>
        <taxon>Craniata</taxon>
        <taxon>Vertebrata</taxon>
        <taxon>Euteleostomi</taxon>
        <taxon>Actinopterygii</taxon>
        <taxon>Neopterygii</taxon>
        <taxon>Teleostei</taxon>
        <taxon>Neoteleostei</taxon>
        <taxon>Acanthomorphata</taxon>
        <taxon>Eupercaria</taxon>
        <taxon>Tetraodontiformes</taxon>
        <taxon>Molidae</taxon>
        <taxon>Mola</taxon>
    </lineage>
</organism>
<evidence type="ECO:0000313" key="2">
    <source>
        <dbReference type="Ensembl" id="ENSMMOP00000012053.1"/>
    </source>
</evidence>
<protein>
    <recommendedName>
        <fullName evidence="1">NADH pyrophosphatase-like N-terminal domain-containing protein</fullName>
    </recommendedName>
</protein>
<reference evidence="2" key="2">
    <citation type="submission" date="2025-09" db="UniProtKB">
        <authorList>
            <consortium name="Ensembl"/>
        </authorList>
    </citation>
    <scope>IDENTIFICATION</scope>
</reference>
<evidence type="ECO:0000313" key="3">
    <source>
        <dbReference type="Proteomes" id="UP000261620"/>
    </source>
</evidence>
<dbReference type="Pfam" id="PF09296">
    <property type="entry name" value="NUDIX-like"/>
    <property type="match status" value="1"/>
</dbReference>
<accession>A0A3Q3WC01</accession>
<dbReference type="PANTHER" id="PTHR11383:SF3">
    <property type="entry name" value="NAD(P)H PYROPHOSPHATASE NUDT13, MITOCHONDRIAL"/>
    <property type="match status" value="1"/>
</dbReference>
<proteinExistence type="predicted"/>
<dbReference type="AlphaFoldDB" id="A0A3Q3WC01"/>